<evidence type="ECO:0000313" key="4">
    <source>
        <dbReference type="Proteomes" id="UP000315439"/>
    </source>
</evidence>
<dbReference type="InterPro" id="IPR030392">
    <property type="entry name" value="S74_ICA"/>
</dbReference>
<dbReference type="Proteomes" id="UP000315439">
    <property type="component" value="Unassembled WGS sequence"/>
</dbReference>
<dbReference type="PROSITE" id="PS51688">
    <property type="entry name" value="ICA"/>
    <property type="match status" value="1"/>
</dbReference>
<dbReference type="Gene3D" id="2.150.10.10">
    <property type="entry name" value="Serralysin-like metalloprotease, C-terminal"/>
    <property type="match status" value="1"/>
</dbReference>
<dbReference type="RefSeq" id="WP_142893315.1">
    <property type="nucleotide sequence ID" value="NZ_ML660163.1"/>
</dbReference>
<proteinExistence type="predicted"/>
<evidence type="ECO:0000313" key="3">
    <source>
        <dbReference type="EMBL" id="TQV88074.1"/>
    </source>
</evidence>
<keyword evidence="1" id="KW-0732">Signal</keyword>
<reference evidence="3 4" key="1">
    <citation type="submission" date="2019-07" db="EMBL/GenBank/DDBJ databases">
        <title>Draft genome for Aliikangiella sp. M105.</title>
        <authorList>
            <person name="Wang G."/>
        </authorList>
    </citation>
    <scope>NUCLEOTIDE SEQUENCE [LARGE SCALE GENOMIC DNA]</scope>
    <source>
        <strain evidence="3 4">M105</strain>
    </source>
</reference>
<evidence type="ECO:0000256" key="1">
    <source>
        <dbReference type="SAM" id="SignalP"/>
    </source>
</evidence>
<gene>
    <name evidence="3" type="ORF">FLL46_09710</name>
</gene>
<feature type="domain" description="Peptidase S74" evidence="2">
    <location>
        <begin position="457"/>
        <end position="555"/>
    </location>
</feature>
<protein>
    <submittedName>
        <fullName evidence="3">Tail fiber domain-containing protein</fullName>
    </submittedName>
</protein>
<dbReference type="InterPro" id="IPR011049">
    <property type="entry name" value="Serralysin-like_metalloprot_C"/>
</dbReference>
<sequence length="577" mass="59876">MNSENKFSPRRLSMALLMATTSGFVFADNTTLGTDAGANLSTSAEGNTLIGESAGKSIVTSDNNTFIGAQAGMANTSGSDNVFLGHQSGLVNVACSDNTFAGFQTGLANCTSGTSGSDNTFFGYESGLANTTGSDNTFFGYRSGEDNTAGSNNTAFGYTAGAGLTDGNDNTAVGYSALRGAANGSKVTGYGNSVIGYDAAHYLTSGVHNTLLGSNINFITAGNFNTLVGVKAGASLADTDYNTFVGAQAGWTNDRSSSANSANRNTALGAFAAYDNKTGADNLFIGTGADASESEIFKAVGVGIGAEVTRDEGIALGQYTDAKAAGAISLGGVVSDDQSINIGLGSTSIYSNSLLLGDSDTLSWDAASDATVSLGNSDYRFSGLISANIVSVADTDDTVSWVISADAAEDNGDTWQISAVDDGQFNISNNISGSQSNTLSINKSGDLTIAGVLYLNSDARLKKKVNPIDKALSATSRLSAVHYDFIKESDSTSKHLGLIAQQVESIFPNIVKTEKSGRKTVNYIALVPFLVESLKELAEQNKSRRAQLEQLKARRLKLQRFFELQTSKVSSQRGEQG</sequence>
<keyword evidence="4" id="KW-1185">Reference proteome</keyword>
<organism evidence="3 4">
    <name type="scientific">Aliikangiella coralliicola</name>
    <dbReference type="NCBI Taxonomy" id="2592383"/>
    <lineage>
        <taxon>Bacteria</taxon>
        <taxon>Pseudomonadati</taxon>
        <taxon>Pseudomonadota</taxon>
        <taxon>Gammaproteobacteria</taxon>
        <taxon>Oceanospirillales</taxon>
        <taxon>Pleioneaceae</taxon>
        <taxon>Aliikangiella</taxon>
    </lineage>
</organism>
<feature type="chain" id="PRO_5022158781" evidence="1">
    <location>
        <begin position="28"/>
        <end position="577"/>
    </location>
</feature>
<evidence type="ECO:0000259" key="2">
    <source>
        <dbReference type="PROSITE" id="PS51688"/>
    </source>
</evidence>
<dbReference type="AlphaFoldDB" id="A0A545UF33"/>
<dbReference type="OrthoDB" id="6892488at2"/>
<feature type="signal peptide" evidence="1">
    <location>
        <begin position="1"/>
        <end position="27"/>
    </location>
</feature>
<name>A0A545UF33_9GAMM</name>
<dbReference type="InterPro" id="IPR036388">
    <property type="entry name" value="WH-like_DNA-bd_sf"/>
</dbReference>
<dbReference type="EMBL" id="VIKS01000005">
    <property type="protein sequence ID" value="TQV88074.1"/>
    <property type="molecule type" value="Genomic_DNA"/>
</dbReference>
<dbReference type="Pfam" id="PF13884">
    <property type="entry name" value="Peptidase_S74"/>
    <property type="match status" value="1"/>
</dbReference>
<accession>A0A545UF33</accession>
<dbReference type="Gene3D" id="1.10.10.10">
    <property type="entry name" value="Winged helix-like DNA-binding domain superfamily/Winged helix DNA-binding domain"/>
    <property type="match status" value="1"/>
</dbReference>
<comment type="caution">
    <text evidence="3">The sequence shown here is derived from an EMBL/GenBank/DDBJ whole genome shotgun (WGS) entry which is preliminary data.</text>
</comment>